<dbReference type="GO" id="GO:0008381">
    <property type="term" value="F:mechanosensitive monoatomic ion channel activity"/>
    <property type="evidence" value="ECO:0007669"/>
    <property type="project" value="InterPro"/>
</dbReference>
<comment type="caution">
    <text evidence="2">The sequence shown here is derived from an EMBL/GenBank/DDBJ whole genome shotgun (WGS) entry which is preliminary data.</text>
</comment>
<feature type="transmembrane region" description="Helical" evidence="1">
    <location>
        <begin position="186"/>
        <end position="208"/>
    </location>
</feature>
<keyword evidence="1" id="KW-1133">Transmembrane helix</keyword>
<dbReference type="AlphaFoldDB" id="A0A1F5XGD8"/>
<dbReference type="Proteomes" id="UP000177346">
    <property type="component" value="Unassembled WGS sequence"/>
</dbReference>
<dbReference type="InterPro" id="IPR008910">
    <property type="entry name" value="MSC_TM_helix"/>
</dbReference>
<keyword evidence="1" id="KW-0812">Transmembrane</keyword>
<evidence type="ECO:0000256" key="1">
    <source>
        <dbReference type="SAM" id="Phobius"/>
    </source>
</evidence>
<dbReference type="InterPro" id="IPR045275">
    <property type="entry name" value="MscS_archaea/bacteria_type"/>
</dbReference>
<feature type="transmembrane region" description="Helical" evidence="1">
    <location>
        <begin position="20"/>
        <end position="45"/>
    </location>
</feature>
<evidence type="ECO:0000313" key="3">
    <source>
        <dbReference type="Proteomes" id="UP000177346"/>
    </source>
</evidence>
<dbReference type="Gene3D" id="1.10.287.1260">
    <property type="match status" value="2"/>
</dbReference>
<feature type="transmembrane region" description="Helical" evidence="1">
    <location>
        <begin position="82"/>
        <end position="105"/>
    </location>
</feature>
<sequence>MLVQTWGDVLVLSFQELWGGVVAFVPKLVVAVIVFIVGWVIAVALGKIVEQIVRAIKIDTALKSVGADEVVSRAGMRLDSGAFLGGLVRWFVILVFVLAAVDVLGLSQVTEFLRSVVLAYIPQVIVAALILVAAALLAETVSNVVEGSARAAHLPSARLLSGVAKWAIWIFAILAALYQLGIAGPFVQTLFTAVVAMLALAGGLAFGLGGKEAAARYIEKLRSDISNNR</sequence>
<accession>A0A1F5XGD8</accession>
<dbReference type="PANTHER" id="PTHR30221:SF1">
    <property type="entry name" value="SMALL-CONDUCTANCE MECHANOSENSITIVE CHANNEL"/>
    <property type="match status" value="1"/>
</dbReference>
<feature type="transmembrane region" description="Helical" evidence="1">
    <location>
        <begin position="159"/>
        <end position="180"/>
    </location>
</feature>
<protein>
    <recommendedName>
        <fullName evidence="4">Small-conductance mechanosensitive ion channel</fullName>
    </recommendedName>
</protein>
<name>A0A1F5XGD8_9BACT</name>
<organism evidence="2 3">
    <name type="scientific">Candidatus Giovannonibacteria bacterium RIFCSPLOWO2_01_FULL_46_32</name>
    <dbReference type="NCBI Taxonomy" id="1798353"/>
    <lineage>
        <taxon>Bacteria</taxon>
        <taxon>Candidatus Giovannoniibacteriota</taxon>
    </lineage>
</organism>
<gene>
    <name evidence="2" type="ORF">A3B19_01005</name>
</gene>
<evidence type="ECO:0008006" key="4">
    <source>
        <dbReference type="Google" id="ProtNLM"/>
    </source>
</evidence>
<dbReference type="Pfam" id="PF05552">
    <property type="entry name" value="MS_channel_1st_1"/>
    <property type="match status" value="2"/>
</dbReference>
<evidence type="ECO:0000313" key="2">
    <source>
        <dbReference type="EMBL" id="OGF86995.1"/>
    </source>
</evidence>
<feature type="transmembrane region" description="Helical" evidence="1">
    <location>
        <begin position="117"/>
        <end position="138"/>
    </location>
</feature>
<keyword evidence="1" id="KW-0472">Membrane</keyword>
<dbReference type="PANTHER" id="PTHR30221">
    <property type="entry name" value="SMALL-CONDUCTANCE MECHANOSENSITIVE CHANNEL"/>
    <property type="match status" value="1"/>
</dbReference>
<proteinExistence type="predicted"/>
<reference evidence="2 3" key="1">
    <citation type="journal article" date="2016" name="Nat. Commun.">
        <title>Thousands of microbial genomes shed light on interconnected biogeochemical processes in an aquifer system.</title>
        <authorList>
            <person name="Anantharaman K."/>
            <person name="Brown C.T."/>
            <person name="Hug L.A."/>
            <person name="Sharon I."/>
            <person name="Castelle C.J."/>
            <person name="Probst A.J."/>
            <person name="Thomas B.C."/>
            <person name="Singh A."/>
            <person name="Wilkins M.J."/>
            <person name="Karaoz U."/>
            <person name="Brodie E.L."/>
            <person name="Williams K.H."/>
            <person name="Hubbard S.S."/>
            <person name="Banfield J.F."/>
        </authorList>
    </citation>
    <scope>NUCLEOTIDE SEQUENCE [LARGE SCALE GENOMIC DNA]</scope>
</reference>
<dbReference type="EMBL" id="MFIF01000009">
    <property type="protein sequence ID" value="OGF86995.1"/>
    <property type="molecule type" value="Genomic_DNA"/>
</dbReference>